<organism evidence="2 3">
    <name type="scientific">Anaerosphaera aminiphila DSM 21120</name>
    <dbReference type="NCBI Taxonomy" id="1120995"/>
    <lineage>
        <taxon>Bacteria</taxon>
        <taxon>Bacillati</taxon>
        <taxon>Bacillota</taxon>
        <taxon>Tissierellia</taxon>
        <taxon>Tissierellales</taxon>
        <taxon>Peptoniphilaceae</taxon>
        <taxon>Anaerosphaera</taxon>
    </lineage>
</organism>
<proteinExistence type="predicted"/>
<sequence>MKKYIVILLVILTLAGCSKKEINENSSYIKPLEIENDTKEFKMYRAVLGDIKFFNIKVPEEAISWSITVFQNDGKEIVKESFETFDNFKITPKEEFNSVGVGVIDNKFSISINGNVNAISNFPNSEFIKSEKRSSSTTFLQKDISPVKLNEPIILEKIQYTNKNSFTSLFEPYLKDFIIDENDKYYFLPLLFTTMTLQKNKLIEQNTLLVYF</sequence>
<accession>A0A1M5SSZ9</accession>
<protein>
    <recommendedName>
        <fullName evidence="4">Lipoprotein</fullName>
    </recommendedName>
</protein>
<dbReference type="InterPro" id="IPR012640">
    <property type="entry name" value="Membr_lipoprot_lipid_attach_CS"/>
</dbReference>
<gene>
    <name evidence="2" type="ORF">SAMN02745245_01281</name>
</gene>
<evidence type="ECO:0000313" key="2">
    <source>
        <dbReference type="EMBL" id="SHH41567.1"/>
    </source>
</evidence>
<dbReference type="Pfam" id="PF08139">
    <property type="entry name" value="LPAM_1"/>
    <property type="match status" value="1"/>
</dbReference>
<dbReference type="AlphaFoldDB" id="A0A1M5SSZ9"/>
<dbReference type="OrthoDB" id="9871180at2"/>
<name>A0A1M5SSZ9_9FIRM</name>
<evidence type="ECO:0008006" key="4">
    <source>
        <dbReference type="Google" id="ProtNLM"/>
    </source>
</evidence>
<keyword evidence="3" id="KW-1185">Reference proteome</keyword>
<dbReference type="PROSITE" id="PS51257">
    <property type="entry name" value="PROKAR_LIPOPROTEIN"/>
    <property type="match status" value="1"/>
</dbReference>
<dbReference type="Proteomes" id="UP000184032">
    <property type="component" value="Unassembled WGS sequence"/>
</dbReference>
<keyword evidence="1" id="KW-0732">Signal</keyword>
<evidence type="ECO:0000256" key="1">
    <source>
        <dbReference type="ARBA" id="ARBA00022729"/>
    </source>
</evidence>
<dbReference type="RefSeq" id="WP_073184817.1">
    <property type="nucleotide sequence ID" value="NZ_FQXI01000008.1"/>
</dbReference>
<evidence type="ECO:0000313" key="3">
    <source>
        <dbReference type="Proteomes" id="UP000184032"/>
    </source>
</evidence>
<dbReference type="EMBL" id="FQXI01000008">
    <property type="protein sequence ID" value="SHH41567.1"/>
    <property type="molecule type" value="Genomic_DNA"/>
</dbReference>
<reference evidence="2 3" key="1">
    <citation type="submission" date="2016-11" db="EMBL/GenBank/DDBJ databases">
        <authorList>
            <person name="Jaros S."/>
            <person name="Januszkiewicz K."/>
            <person name="Wedrychowicz H."/>
        </authorList>
    </citation>
    <scope>NUCLEOTIDE SEQUENCE [LARGE SCALE GENOMIC DNA]</scope>
    <source>
        <strain evidence="2 3">DSM 21120</strain>
    </source>
</reference>